<protein>
    <submittedName>
        <fullName evidence="1">14209_t:CDS:1</fullName>
    </submittedName>
</protein>
<name>A0ACA9M1F1_9GLOM</name>
<feature type="non-terminal residue" evidence="1">
    <location>
        <position position="1"/>
    </location>
</feature>
<gene>
    <name evidence="1" type="ORF">DHETER_LOCUS5775</name>
</gene>
<reference evidence="1" key="1">
    <citation type="submission" date="2021-06" db="EMBL/GenBank/DDBJ databases">
        <authorList>
            <person name="Kallberg Y."/>
            <person name="Tangrot J."/>
            <person name="Rosling A."/>
        </authorList>
    </citation>
    <scope>NUCLEOTIDE SEQUENCE</scope>
    <source>
        <strain evidence="1">IL203A</strain>
    </source>
</reference>
<proteinExistence type="predicted"/>
<keyword evidence="2" id="KW-1185">Reference proteome</keyword>
<dbReference type="EMBL" id="CAJVPU010006726">
    <property type="protein sequence ID" value="CAG8564130.1"/>
    <property type="molecule type" value="Genomic_DNA"/>
</dbReference>
<evidence type="ECO:0000313" key="1">
    <source>
        <dbReference type="EMBL" id="CAG8564130.1"/>
    </source>
</evidence>
<sequence>ELCEEWEREEKQRMHPRIMVYALQKIGFKSYIALPVPLHIDRHIIERYNWCKECKDWSLKRNTIPKSGYFLHDGASVYTAKNVNRFLARKNIRVLLLPPKSPDLNPIENL</sequence>
<evidence type="ECO:0000313" key="2">
    <source>
        <dbReference type="Proteomes" id="UP000789702"/>
    </source>
</evidence>
<organism evidence="1 2">
    <name type="scientific">Dentiscutata heterogama</name>
    <dbReference type="NCBI Taxonomy" id="1316150"/>
    <lineage>
        <taxon>Eukaryota</taxon>
        <taxon>Fungi</taxon>
        <taxon>Fungi incertae sedis</taxon>
        <taxon>Mucoromycota</taxon>
        <taxon>Glomeromycotina</taxon>
        <taxon>Glomeromycetes</taxon>
        <taxon>Diversisporales</taxon>
        <taxon>Gigasporaceae</taxon>
        <taxon>Dentiscutata</taxon>
    </lineage>
</organism>
<dbReference type="Proteomes" id="UP000789702">
    <property type="component" value="Unassembled WGS sequence"/>
</dbReference>
<comment type="caution">
    <text evidence="1">The sequence shown here is derived from an EMBL/GenBank/DDBJ whole genome shotgun (WGS) entry which is preliminary data.</text>
</comment>
<accession>A0ACA9M1F1</accession>